<dbReference type="Gene3D" id="3.30.450.20">
    <property type="entry name" value="PAS domain"/>
    <property type="match status" value="1"/>
</dbReference>
<dbReference type="RefSeq" id="WP_377490476.1">
    <property type="nucleotide sequence ID" value="NZ_JBHUOX010000027.1"/>
</dbReference>
<name>A0ABW6C1J2_9BACT</name>
<organism evidence="1 2">
    <name type="scientific">Pontibacter toksunensis</name>
    <dbReference type="NCBI Taxonomy" id="1332631"/>
    <lineage>
        <taxon>Bacteria</taxon>
        <taxon>Pseudomonadati</taxon>
        <taxon>Bacteroidota</taxon>
        <taxon>Cytophagia</taxon>
        <taxon>Cytophagales</taxon>
        <taxon>Hymenobacteraceae</taxon>
        <taxon>Pontibacter</taxon>
    </lineage>
</organism>
<proteinExistence type="predicted"/>
<evidence type="ECO:0008006" key="3">
    <source>
        <dbReference type="Google" id="ProtNLM"/>
    </source>
</evidence>
<dbReference type="Proteomes" id="UP001597641">
    <property type="component" value="Unassembled WGS sequence"/>
</dbReference>
<comment type="caution">
    <text evidence="1">The sequence shown here is derived from an EMBL/GenBank/DDBJ whole genome shotgun (WGS) entry which is preliminary data.</text>
</comment>
<gene>
    <name evidence="1" type="ORF">ACFS7Z_23375</name>
</gene>
<dbReference type="CDD" id="cd00130">
    <property type="entry name" value="PAS"/>
    <property type="match status" value="1"/>
</dbReference>
<accession>A0ABW6C1J2</accession>
<dbReference type="EMBL" id="JBHUOX010000027">
    <property type="protein sequence ID" value="MFD3003321.1"/>
    <property type="molecule type" value="Genomic_DNA"/>
</dbReference>
<evidence type="ECO:0000313" key="1">
    <source>
        <dbReference type="EMBL" id="MFD3003321.1"/>
    </source>
</evidence>
<sequence length="79" mass="8907">MGPHHVINLANPSVCRIWGRSPEEVLEKPVREALPEVADQGIIQLLDIVVHIGEPFSANELPLLLERNGKREKVYLNFT</sequence>
<protein>
    <recommendedName>
        <fullName evidence="3">PAS domain-containing protein</fullName>
    </recommendedName>
</protein>
<evidence type="ECO:0000313" key="2">
    <source>
        <dbReference type="Proteomes" id="UP001597641"/>
    </source>
</evidence>
<dbReference type="InterPro" id="IPR000014">
    <property type="entry name" value="PAS"/>
</dbReference>
<keyword evidence="2" id="KW-1185">Reference proteome</keyword>
<dbReference type="InterPro" id="IPR035965">
    <property type="entry name" value="PAS-like_dom_sf"/>
</dbReference>
<reference evidence="2" key="1">
    <citation type="journal article" date="2019" name="Int. J. Syst. Evol. Microbiol.">
        <title>The Global Catalogue of Microorganisms (GCM) 10K type strain sequencing project: providing services to taxonomists for standard genome sequencing and annotation.</title>
        <authorList>
            <consortium name="The Broad Institute Genomics Platform"/>
            <consortium name="The Broad Institute Genome Sequencing Center for Infectious Disease"/>
            <person name="Wu L."/>
            <person name="Ma J."/>
        </authorList>
    </citation>
    <scope>NUCLEOTIDE SEQUENCE [LARGE SCALE GENOMIC DNA]</scope>
    <source>
        <strain evidence="2">KCTC 23984</strain>
    </source>
</reference>
<dbReference type="SUPFAM" id="SSF55785">
    <property type="entry name" value="PYP-like sensor domain (PAS domain)"/>
    <property type="match status" value="1"/>
</dbReference>